<dbReference type="SUPFAM" id="SSF56925">
    <property type="entry name" value="OMPA-like"/>
    <property type="match status" value="1"/>
</dbReference>
<protein>
    <submittedName>
        <fullName evidence="3">Porin</fullName>
    </submittedName>
</protein>
<organism evidence="3 4">
    <name type="scientific">Methylobacterium radiodurans</name>
    <dbReference type="NCBI Taxonomy" id="2202828"/>
    <lineage>
        <taxon>Bacteria</taxon>
        <taxon>Pseudomonadati</taxon>
        <taxon>Pseudomonadota</taxon>
        <taxon>Alphaproteobacteria</taxon>
        <taxon>Hyphomicrobiales</taxon>
        <taxon>Methylobacteriaceae</taxon>
        <taxon>Methylobacterium</taxon>
    </lineage>
</organism>
<dbReference type="KEGG" id="meti:DK427_22355"/>
<feature type="signal peptide" evidence="2">
    <location>
        <begin position="1"/>
        <end position="21"/>
    </location>
</feature>
<comment type="similarity">
    <text evidence="1">Belongs to the Omp25/RopB family.</text>
</comment>
<gene>
    <name evidence="3" type="ORF">DK427_22355</name>
</gene>
<reference evidence="3 4" key="1">
    <citation type="submission" date="2018-05" db="EMBL/GenBank/DDBJ databases">
        <title>Complete Genome Sequence of Methylobacterium sp. 17Sr1-43.</title>
        <authorList>
            <person name="Srinivasan S."/>
        </authorList>
    </citation>
    <scope>NUCLEOTIDE SEQUENCE [LARGE SCALE GENOMIC DNA]</scope>
    <source>
        <strain evidence="3 4">17Sr1-43</strain>
    </source>
</reference>
<dbReference type="InterPro" id="IPR051692">
    <property type="entry name" value="OMP-like"/>
</dbReference>
<evidence type="ECO:0000313" key="3">
    <source>
        <dbReference type="EMBL" id="AWN38138.1"/>
    </source>
</evidence>
<dbReference type="PANTHER" id="PTHR34001:SF3">
    <property type="entry name" value="BLL7405 PROTEIN"/>
    <property type="match status" value="1"/>
</dbReference>
<dbReference type="PANTHER" id="PTHR34001">
    <property type="entry name" value="BLL7405 PROTEIN"/>
    <property type="match status" value="1"/>
</dbReference>
<feature type="chain" id="PRO_5016043832" evidence="2">
    <location>
        <begin position="22"/>
        <end position="304"/>
    </location>
</feature>
<dbReference type="InterPro" id="IPR011250">
    <property type="entry name" value="OMP/PagP_B-barrel"/>
</dbReference>
<dbReference type="Proteomes" id="UP000246058">
    <property type="component" value="Chromosome"/>
</dbReference>
<dbReference type="EMBL" id="CP029551">
    <property type="protein sequence ID" value="AWN38138.1"/>
    <property type="molecule type" value="Genomic_DNA"/>
</dbReference>
<evidence type="ECO:0000256" key="1">
    <source>
        <dbReference type="ARBA" id="ARBA00038306"/>
    </source>
</evidence>
<accession>A0A2U8VXD2</accession>
<sequence length="304" mass="32485">MMKKLLLASAASALVAGAASAADLPRRAAPPPIFTPVPVFTWTGFYAGTHTSYGITENGNIRTLGNNSAATGTLLAPNFTDTVGNVAGGRRPASFSTETDKIGKIGGGIGYNYQFTPGSGFVVGVEASWTWTDLTRGRSFVSGLNDVSTYRQSLDWLGTVTGRVGYAFDRFLVYGTGGFAYGNVFYDAQFRSNNAAAGFPLAYAGRYDDLETGYVYGGGVEWAIPTDSFLNFFSVGRYLGLKADVTLKAEYLRYDLGSRNVLVSSINPTTGGQFVPTANGSYTSRFNTEGQLIRAGFNYKFGSY</sequence>
<keyword evidence="4" id="KW-1185">Reference proteome</keyword>
<dbReference type="RefSeq" id="WP_109953296.1">
    <property type="nucleotide sequence ID" value="NZ_CP029551.1"/>
</dbReference>
<evidence type="ECO:0000256" key="2">
    <source>
        <dbReference type="SAM" id="SignalP"/>
    </source>
</evidence>
<keyword evidence="2" id="KW-0732">Signal</keyword>
<dbReference type="OrthoDB" id="8455142at2"/>
<evidence type="ECO:0000313" key="4">
    <source>
        <dbReference type="Proteomes" id="UP000246058"/>
    </source>
</evidence>
<proteinExistence type="inferred from homology"/>
<name>A0A2U8VXD2_9HYPH</name>
<dbReference type="AlphaFoldDB" id="A0A2U8VXD2"/>